<keyword evidence="5 8" id="KW-0862">Zinc</keyword>
<keyword evidence="11" id="KW-1185">Reference proteome</keyword>
<evidence type="ECO:0000313" key="11">
    <source>
        <dbReference type="Proteomes" id="UP000276133"/>
    </source>
</evidence>
<dbReference type="STRING" id="10195.A0A3M7Q3B4"/>
<dbReference type="PANTHER" id="PTHR18952">
    <property type="entry name" value="CARBONIC ANHYDRASE"/>
    <property type="match status" value="1"/>
</dbReference>
<accession>A0A3M7Q3B4</accession>
<dbReference type="SMART" id="SM01057">
    <property type="entry name" value="Carb_anhydrase"/>
    <property type="match status" value="1"/>
</dbReference>
<dbReference type="InterPro" id="IPR036398">
    <property type="entry name" value="CA_dom_sf"/>
</dbReference>
<dbReference type="EMBL" id="REGN01007560">
    <property type="protein sequence ID" value="RNA05907.1"/>
    <property type="molecule type" value="Genomic_DNA"/>
</dbReference>
<dbReference type="EC" id="4.2.1.1" evidence="3 8"/>
<comment type="catalytic activity">
    <reaction evidence="7 8">
        <text>hydrogencarbonate + H(+) = CO2 + H2O</text>
        <dbReference type="Rhea" id="RHEA:10748"/>
        <dbReference type="ChEBI" id="CHEBI:15377"/>
        <dbReference type="ChEBI" id="CHEBI:15378"/>
        <dbReference type="ChEBI" id="CHEBI:16526"/>
        <dbReference type="ChEBI" id="CHEBI:17544"/>
        <dbReference type="EC" id="4.2.1.1"/>
    </reaction>
</comment>
<proteinExistence type="inferred from homology"/>
<organism evidence="10 11">
    <name type="scientific">Brachionus plicatilis</name>
    <name type="common">Marine rotifer</name>
    <name type="synonym">Brachionus muelleri</name>
    <dbReference type="NCBI Taxonomy" id="10195"/>
    <lineage>
        <taxon>Eukaryota</taxon>
        <taxon>Metazoa</taxon>
        <taxon>Spiralia</taxon>
        <taxon>Gnathifera</taxon>
        <taxon>Rotifera</taxon>
        <taxon>Eurotatoria</taxon>
        <taxon>Monogononta</taxon>
        <taxon>Pseudotrocha</taxon>
        <taxon>Ploima</taxon>
        <taxon>Brachionidae</taxon>
        <taxon>Brachionus</taxon>
    </lineage>
</organism>
<dbReference type="InterPro" id="IPR001148">
    <property type="entry name" value="CA_dom"/>
</dbReference>
<dbReference type="Gene3D" id="3.10.200.10">
    <property type="entry name" value="Alpha carbonic anhydrase"/>
    <property type="match status" value="2"/>
</dbReference>
<dbReference type="GO" id="GO:0004089">
    <property type="term" value="F:carbonate dehydratase activity"/>
    <property type="evidence" value="ECO:0007669"/>
    <property type="project" value="UniProtKB-UniRule"/>
</dbReference>
<evidence type="ECO:0000256" key="1">
    <source>
        <dbReference type="ARBA" id="ARBA00002904"/>
    </source>
</evidence>
<name>A0A3M7Q3B4_BRAPC</name>
<comment type="caution">
    <text evidence="10">The sequence shown here is derived from an EMBL/GenBank/DDBJ whole genome shotgun (WGS) entry which is preliminary data.</text>
</comment>
<dbReference type="OrthoDB" id="429145at2759"/>
<evidence type="ECO:0000259" key="9">
    <source>
        <dbReference type="PROSITE" id="PS51144"/>
    </source>
</evidence>
<gene>
    <name evidence="10" type="ORF">BpHYR1_042809</name>
</gene>
<feature type="domain" description="Alpha-carbonic anhydrase" evidence="9">
    <location>
        <begin position="1"/>
        <end position="207"/>
    </location>
</feature>
<dbReference type="PROSITE" id="PS51144">
    <property type="entry name" value="ALPHA_CA_2"/>
    <property type="match status" value="1"/>
</dbReference>
<dbReference type="GO" id="GO:0008270">
    <property type="term" value="F:zinc ion binding"/>
    <property type="evidence" value="ECO:0007669"/>
    <property type="project" value="UniProtKB-UniRule"/>
</dbReference>
<comment type="cofactor">
    <cofactor evidence="8">
        <name>Zn(2+)</name>
        <dbReference type="ChEBI" id="CHEBI:29105"/>
    </cofactor>
</comment>
<dbReference type="CDD" id="cd00326">
    <property type="entry name" value="alpha_CA"/>
    <property type="match status" value="1"/>
</dbReference>
<evidence type="ECO:0000256" key="3">
    <source>
        <dbReference type="ARBA" id="ARBA00012925"/>
    </source>
</evidence>
<evidence type="ECO:0000256" key="4">
    <source>
        <dbReference type="ARBA" id="ARBA00022723"/>
    </source>
</evidence>
<evidence type="ECO:0000256" key="7">
    <source>
        <dbReference type="ARBA" id="ARBA00048348"/>
    </source>
</evidence>
<dbReference type="PROSITE" id="PS00162">
    <property type="entry name" value="ALPHA_CA_1"/>
    <property type="match status" value="1"/>
</dbReference>
<keyword evidence="6 8" id="KW-0456">Lyase</keyword>
<dbReference type="AlphaFoldDB" id="A0A3M7Q3B4"/>
<comment type="similarity">
    <text evidence="2 8">Belongs to the alpha-carbonic anhydrase family.</text>
</comment>
<reference evidence="10 11" key="1">
    <citation type="journal article" date="2018" name="Sci. Rep.">
        <title>Genomic signatures of local adaptation to the degree of environmental predictability in rotifers.</title>
        <authorList>
            <person name="Franch-Gras L."/>
            <person name="Hahn C."/>
            <person name="Garcia-Roger E.M."/>
            <person name="Carmona M.J."/>
            <person name="Serra M."/>
            <person name="Gomez A."/>
        </authorList>
    </citation>
    <scope>NUCLEOTIDE SEQUENCE [LARGE SCALE GENOMIC DNA]</scope>
    <source>
        <strain evidence="10">HYR1</strain>
    </source>
</reference>
<evidence type="ECO:0000256" key="5">
    <source>
        <dbReference type="ARBA" id="ARBA00022833"/>
    </source>
</evidence>
<protein>
    <recommendedName>
        <fullName evidence="3 8">Carbonic anhydrase</fullName>
        <ecNumber evidence="3 8">4.2.1.1</ecNumber>
    </recommendedName>
</protein>
<dbReference type="SUPFAM" id="SSF51069">
    <property type="entry name" value="Carbonic anhydrase"/>
    <property type="match status" value="1"/>
</dbReference>
<evidence type="ECO:0000256" key="2">
    <source>
        <dbReference type="ARBA" id="ARBA00010718"/>
    </source>
</evidence>
<dbReference type="InterPro" id="IPR018338">
    <property type="entry name" value="Carbonic_anhydrase_a-class_CS"/>
</dbReference>
<sequence>MDYWIEKYPSCAGVLQSPINLQEAKAVYNSKLNPIKFHNYDWLVTWNVSYNGYTITANQLFNKTLTPYITGSDFKPENKYYLKEFHFHWGFNIYQGSEHHLDSNKFPLEIHLVHVSDLNEIAVIGFLFQIDNKDNDNIETLVTQVGKDQTMSSSLTTPPCTEGIIWTIYRAKINISEAQMEQFYKNEIDFNNREIQELNDRKLFTNRLNNYAFNNYLNFYKKRPEIEIFLVIEKEFISKTHLIFNF</sequence>
<dbReference type="Pfam" id="PF00194">
    <property type="entry name" value="Carb_anhydrase"/>
    <property type="match status" value="2"/>
</dbReference>
<dbReference type="Proteomes" id="UP000276133">
    <property type="component" value="Unassembled WGS sequence"/>
</dbReference>
<evidence type="ECO:0000256" key="8">
    <source>
        <dbReference type="RuleBase" id="RU367011"/>
    </source>
</evidence>
<evidence type="ECO:0000313" key="10">
    <source>
        <dbReference type="EMBL" id="RNA05907.1"/>
    </source>
</evidence>
<comment type="function">
    <text evidence="1 8">Reversible hydration of carbon dioxide.</text>
</comment>
<evidence type="ECO:0000256" key="6">
    <source>
        <dbReference type="ARBA" id="ARBA00023239"/>
    </source>
</evidence>
<keyword evidence="4 8" id="KW-0479">Metal-binding</keyword>
<dbReference type="InterPro" id="IPR023561">
    <property type="entry name" value="Carbonic_anhydrase_a-class"/>
</dbReference>
<dbReference type="PANTHER" id="PTHR18952:SF265">
    <property type="entry name" value="CARBONIC ANHYDRASE"/>
    <property type="match status" value="1"/>
</dbReference>